<sequence length="111" mass="12705">MHLVCGSSSGKGKEMSGYNPVCEVVYEDFPTCLEFLIGWMDEPPKMCCNYVKKLNWIAKHGMGPSQICWCIEYMVRGNQPRMIPSRIDDLQIKCATHLSFPISEYMDCDKV</sequence>
<dbReference type="EMBL" id="JAKUCV010003459">
    <property type="protein sequence ID" value="KAJ4838877.1"/>
    <property type="molecule type" value="Genomic_DNA"/>
</dbReference>
<dbReference type="Gene3D" id="1.10.110.10">
    <property type="entry name" value="Plant lipid-transfer and hydrophobic proteins"/>
    <property type="match status" value="1"/>
</dbReference>
<dbReference type="InterPro" id="IPR000528">
    <property type="entry name" value="Plant_nsLTP"/>
</dbReference>
<comment type="caution">
    <text evidence="2">The sequence shown here is derived from an EMBL/GenBank/DDBJ whole genome shotgun (WGS) entry which is preliminary data.</text>
</comment>
<reference evidence="2" key="1">
    <citation type="submission" date="2022-02" db="EMBL/GenBank/DDBJ databases">
        <authorList>
            <person name="Henning P.M."/>
            <person name="McCubbin A.G."/>
            <person name="Shore J.S."/>
        </authorList>
    </citation>
    <scope>NUCLEOTIDE SEQUENCE</scope>
    <source>
        <strain evidence="2">F60SS</strain>
        <tissue evidence="2">Leaves</tissue>
    </source>
</reference>
<accession>A0A9Q0JF62</accession>
<dbReference type="GO" id="GO:0006869">
    <property type="term" value="P:lipid transport"/>
    <property type="evidence" value="ECO:0007669"/>
    <property type="project" value="InterPro"/>
</dbReference>
<protein>
    <recommendedName>
        <fullName evidence="4">Bifunctional inhibitor/plant lipid transfer protein/seed storage helical domain-containing protein</fullName>
    </recommendedName>
</protein>
<dbReference type="OrthoDB" id="1876592at2759"/>
<keyword evidence="3" id="KW-1185">Reference proteome</keyword>
<dbReference type="PANTHER" id="PTHR33076">
    <property type="entry name" value="NON-SPECIFIC LIPID-TRANSFER PROTEIN 2-RELATED"/>
    <property type="match status" value="1"/>
</dbReference>
<dbReference type="SUPFAM" id="SSF47699">
    <property type="entry name" value="Bifunctional inhibitor/lipid-transfer protein/seed storage 2S albumin"/>
    <property type="match status" value="1"/>
</dbReference>
<dbReference type="GO" id="GO:0008289">
    <property type="term" value="F:lipid binding"/>
    <property type="evidence" value="ECO:0007669"/>
    <property type="project" value="InterPro"/>
</dbReference>
<comment type="similarity">
    <text evidence="1">Belongs to the plant LTP family.</text>
</comment>
<evidence type="ECO:0008006" key="4">
    <source>
        <dbReference type="Google" id="ProtNLM"/>
    </source>
</evidence>
<dbReference type="InterPro" id="IPR036312">
    <property type="entry name" value="Bifun_inhib/LTP/seed_sf"/>
</dbReference>
<organism evidence="2 3">
    <name type="scientific">Turnera subulata</name>
    <dbReference type="NCBI Taxonomy" id="218843"/>
    <lineage>
        <taxon>Eukaryota</taxon>
        <taxon>Viridiplantae</taxon>
        <taxon>Streptophyta</taxon>
        <taxon>Embryophyta</taxon>
        <taxon>Tracheophyta</taxon>
        <taxon>Spermatophyta</taxon>
        <taxon>Magnoliopsida</taxon>
        <taxon>eudicotyledons</taxon>
        <taxon>Gunneridae</taxon>
        <taxon>Pentapetalae</taxon>
        <taxon>rosids</taxon>
        <taxon>fabids</taxon>
        <taxon>Malpighiales</taxon>
        <taxon>Passifloraceae</taxon>
        <taxon>Turnera</taxon>
    </lineage>
</organism>
<name>A0A9Q0JF62_9ROSI</name>
<proteinExistence type="inferred from homology"/>
<evidence type="ECO:0000313" key="3">
    <source>
        <dbReference type="Proteomes" id="UP001141552"/>
    </source>
</evidence>
<dbReference type="AlphaFoldDB" id="A0A9Q0JF62"/>
<dbReference type="Proteomes" id="UP001141552">
    <property type="component" value="Unassembled WGS sequence"/>
</dbReference>
<gene>
    <name evidence="2" type="ORF">Tsubulata_050043</name>
</gene>
<evidence type="ECO:0000256" key="1">
    <source>
        <dbReference type="ARBA" id="ARBA00009748"/>
    </source>
</evidence>
<reference evidence="2" key="2">
    <citation type="journal article" date="2023" name="Plants (Basel)">
        <title>Annotation of the Turnera subulata (Passifloraceae) Draft Genome Reveals the S-Locus Evolved after the Divergence of Turneroideae from Passifloroideae in a Stepwise Manner.</title>
        <authorList>
            <person name="Henning P.M."/>
            <person name="Roalson E.H."/>
            <person name="Mir W."/>
            <person name="McCubbin A.G."/>
            <person name="Shore J.S."/>
        </authorList>
    </citation>
    <scope>NUCLEOTIDE SEQUENCE</scope>
    <source>
        <strain evidence="2">F60SS</strain>
    </source>
</reference>
<evidence type="ECO:0000313" key="2">
    <source>
        <dbReference type="EMBL" id="KAJ4838877.1"/>
    </source>
</evidence>